<dbReference type="InterPro" id="IPR005199">
    <property type="entry name" value="Glyco_hydro_79"/>
</dbReference>
<evidence type="ECO:0000313" key="1">
    <source>
        <dbReference type="EMBL" id="MBE5056574.1"/>
    </source>
</evidence>
<dbReference type="PANTHER" id="PTHR14363:SF17">
    <property type="entry name" value="HEPARANASE-LIKE PROTEIN 3"/>
    <property type="match status" value="1"/>
</dbReference>
<protein>
    <submittedName>
        <fullName evidence="1">Beta-glucuronidase</fullName>
    </submittedName>
</protein>
<dbReference type="PANTHER" id="PTHR14363">
    <property type="entry name" value="HEPARANASE-RELATED"/>
    <property type="match status" value="1"/>
</dbReference>
<dbReference type="InterPro" id="IPR017853">
    <property type="entry name" value="GH"/>
</dbReference>
<dbReference type="Gene3D" id="3.20.20.80">
    <property type="entry name" value="Glycosidases"/>
    <property type="match status" value="1"/>
</dbReference>
<name>A0ABR9RCZ8_9FIRM</name>
<keyword evidence="2" id="KW-1185">Reference proteome</keyword>
<dbReference type="Proteomes" id="UP000806211">
    <property type="component" value="Unassembled WGS sequence"/>
</dbReference>
<gene>
    <name evidence="1" type="ORF">INF37_11275</name>
</gene>
<reference evidence="1 2" key="1">
    <citation type="submission" date="2020-10" db="EMBL/GenBank/DDBJ databases">
        <title>ChiBAC.</title>
        <authorList>
            <person name="Zenner C."/>
            <person name="Hitch T.C.A."/>
            <person name="Clavel T."/>
        </authorList>
    </citation>
    <scope>NUCLEOTIDE SEQUENCE [LARGE SCALE GENOMIC DNA]</scope>
    <source>
        <strain evidence="1 2">DSM 107456</strain>
    </source>
</reference>
<dbReference type="SUPFAM" id="SSF51445">
    <property type="entry name" value="(Trans)glycosidases"/>
    <property type="match status" value="1"/>
</dbReference>
<dbReference type="EMBL" id="JADCKF010000010">
    <property type="protein sequence ID" value="MBE5056574.1"/>
    <property type="molecule type" value="Genomic_DNA"/>
</dbReference>
<evidence type="ECO:0000313" key="2">
    <source>
        <dbReference type="Proteomes" id="UP000806211"/>
    </source>
</evidence>
<sequence length="490" mass="53924">MRHLDKRLMSYNIEMTEVSGGTFWKSYTEEQIAGTAEFPSVTSFTDVTAMPELMEYYPPIDLHNKRLRELTKALGPAWIRVSGTWATKTYYDFEDVTKGKAPDGYSSVLTREQWMGVLDFASYVGAKLLISVSNCTGDHPNGGPLDLTQAKKIFDFSHQYGVDIDAVEFMNEPNILELSGAPQGYTAADYARDQDILYRWVRSHYPNCLLVGPCTTGDPAAAGAENKGFGAGIASMTKTCTTEELLAGTQIPLDVFSYHYYNGVSERIAGTMPAAHWPAHLAHSDAYLAVAPDCARAHTALRDRFVPGGQMWVTESGDAGGGGDTWASTYLDVLRTLNELGSYGTITNGVIFHNTLASSDYGFLEHGTFLPRPNYFAVLLWNRLMGTAVYDCRELNRENIHIYCHSRKDGACGVVYLIINNSLTDTICVTIPKEALRYTLHAQTMRSSTMLLNGKELTISGTCGIPKLTPDLQPQGTVWLAPGSCTFLVL</sequence>
<dbReference type="Pfam" id="PF03662">
    <property type="entry name" value="Glyco_hydro_79n"/>
    <property type="match status" value="1"/>
</dbReference>
<accession>A0ABR9RCZ8</accession>
<organism evidence="1 2">
    <name type="scientific">Pseudoflavonifractor gallinarum</name>
    <dbReference type="NCBI Taxonomy" id="2779352"/>
    <lineage>
        <taxon>Bacteria</taxon>
        <taxon>Bacillati</taxon>
        <taxon>Bacillota</taxon>
        <taxon>Clostridia</taxon>
        <taxon>Eubacteriales</taxon>
        <taxon>Oscillospiraceae</taxon>
        <taxon>Pseudoflavonifractor</taxon>
    </lineage>
</organism>
<proteinExistence type="predicted"/>
<comment type="caution">
    <text evidence="1">The sequence shown here is derived from an EMBL/GenBank/DDBJ whole genome shotgun (WGS) entry which is preliminary data.</text>
</comment>